<gene>
    <name evidence="3" type="ORF">CCS01_05380</name>
</gene>
<evidence type="ECO:0000313" key="4">
    <source>
        <dbReference type="Proteomes" id="UP000239724"/>
    </source>
</evidence>
<proteinExistence type="inferred from homology"/>
<evidence type="ECO:0000256" key="2">
    <source>
        <dbReference type="RuleBase" id="RU362080"/>
    </source>
</evidence>
<sequence length="84" mass="9509">MDWQLQDAKNRFSEVVKRARDEGPQTVTVHGQRAAVVVSATQYDVLVKPRMSFVEFLLSDTPWPDDVVDVINDRSKDTGRDAGF</sequence>
<dbReference type="NCBIfam" id="TIGR01552">
    <property type="entry name" value="phd_fam"/>
    <property type="match status" value="1"/>
</dbReference>
<dbReference type="Pfam" id="PF02604">
    <property type="entry name" value="PhdYeFM_antitox"/>
    <property type="match status" value="1"/>
</dbReference>
<dbReference type="InterPro" id="IPR036165">
    <property type="entry name" value="YefM-like_sf"/>
</dbReference>
<organism evidence="3 4">
    <name type="scientific">Rhodopila globiformis</name>
    <name type="common">Rhodopseudomonas globiformis</name>
    <dbReference type="NCBI Taxonomy" id="1071"/>
    <lineage>
        <taxon>Bacteria</taxon>
        <taxon>Pseudomonadati</taxon>
        <taxon>Pseudomonadota</taxon>
        <taxon>Alphaproteobacteria</taxon>
        <taxon>Acetobacterales</taxon>
        <taxon>Acetobacteraceae</taxon>
        <taxon>Rhodopila</taxon>
    </lineage>
</organism>
<evidence type="ECO:0000313" key="3">
    <source>
        <dbReference type="EMBL" id="PPQ36245.1"/>
    </source>
</evidence>
<comment type="function">
    <text evidence="2">Antitoxin component of a type II toxin-antitoxin (TA) system.</text>
</comment>
<reference evidence="3 4" key="1">
    <citation type="journal article" date="2018" name="Arch. Microbiol.">
        <title>New insights into the metabolic potential of the phototrophic purple bacterium Rhodopila globiformis DSM 161(T) from its draft genome sequence and evidence for a vanadium-dependent nitrogenase.</title>
        <authorList>
            <person name="Imhoff J.F."/>
            <person name="Rahn T."/>
            <person name="Kunzel S."/>
            <person name="Neulinger S.C."/>
        </authorList>
    </citation>
    <scope>NUCLEOTIDE SEQUENCE [LARGE SCALE GENOMIC DNA]</scope>
    <source>
        <strain evidence="3 4">DSM 161</strain>
    </source>
</reference>
<dbReference type="SUPFAM" id="SSF143120">
    <property type="entry name" value="YefM-like"/>
    <property type="match status" value="1"/>
</dbReference>
<accession>A0A2S6NLI0</accession>
<dbReference type="Gene3D" id="3.40.1620.10">
    <property type="entry name" value="YefM-like domain"/>
    <property type="match status" value="1"/>
</dbReference>
<dbReference type="Proteomes" id="UP000239724">
    <property type="component" value="Unassembled WGS sequence"/>
</dbReference>
<name>A0A2S6NLI0_RHOGL</name>
<dbReference type="OrthoDB" id="361531at2"/>
<comment type="caution">
    <text evidence="3">The sequence shown here is derived from an EMBL/GenBank/DDBJ whole genome shotgun (WGS) entry which is preliminary data.</text>
</comment>
<dbReference type="EMBL" id="NHRY01000060">
    <property type="protein sequence ID" value="PPQ36245.1"/>
    <property type="molecule type" value="Genomic_DNA"/>
</dbReference>
<protein>
    <recommendedName>
        <fullName evidence="2">Antitoxin</fullName>
    </recommendedName>
</protein>
<comment type="similarity">
    <text evidence="1 2">Belongs to the phD/YefM antitoxin family.</text>
</comment>
<dbReference type="AlphaFoldDB" id="A0A2S6NLI0"/>
<evidence type="ECO:0000256" key="1">
    <source>
        <dbReference type="ARBA" id="ARBA00009981"/>
    </source>
</evidence>
<dbReference type="InterPro" id="IPR006442">
    <property type="entry name" value="Antitoxin_Phd/YefM"/>
</dbReference>
<keyword evidence="4" id="KW-1185">Reference proteome</keyword>